<dbReference type="Proteomes" id="UP000179264">
    <property type="component" value="Unassembled WGS sequence"/>
</dbReference>
<dbReference type="AlphaFoldDB" id="A0A1G2T8C6"/>
<dbReference type="EMBL" id="MHVL01000018">
    <property type="protein sequence ID" value="OHA93524.1"/>
    <property type="molecule type" value="Genomic_DNA"/>
</dbReference>
<accession>A0A1G2T8C6</accession>
<proteinExistence type="predicted"/>
<name>A0A1G2T8C6_9BACT</name>
<organism evidence="2 3">
    <name type="scientific">Candidatus Zambryskibacteria bacterium RIFCSPHIGHO2_02_38_10.5</name>
    <dbReference type="NCBI Taxonomy" id="1802742"/>
    <lineage>
        <taxon>Bacteria</taxon>
        <taxon>Candidatus Zambryskiibacteriota</taxon>
    </lineage>
</organism>
<gene>
    <name evidence="2" type="ORF">A2W58_02440</name>
</gene>
<protein>
    <submittedName>
        <fullName evidence="2">Uncharacterized protein</fullName>
    </submittedName>
</protein>
<evidence type="ECO:0000256" key="1">
    <source>
        <dbReference type="SAM" id="MobiDB-lite"/>
    </source>
</evidence>
<feature type="region of interest" description="Disordered" evidence="1">
    <location>
        <begin position="70"/>
        <end position="90"/>
    </location>
</feature>
<sequence>MENESYTAVVQKVMDNGKHGPYVVATNEKIGTITFSLEPLVWQEKGRPERGNIVVLSEIRKKRAGWRANSGRFFRPSDEQSETKHSKELK</sequence>
<reference evidence="2 3" key="1">
    <citation type="journal article" date="2016" name="Nat. Commun.">
        <title>Thousands of microbial genomes shed light on interconnected biogeochemical processes in an aquifer system.</title>
        <authorList>
            <person name="Anantharaman K."/>
            <person name="Brown C.T."/>
            <person name="Hug L.A."/>
            <person name="Sharon I."/>
            <person name="Castelle C.J."/>
            <person name="Probst A.J."/>
            <person name="Thomas B.C."/>
            <person name="Singh A."/>
            <person name="Wilkins M.J."/>
            <person name="Karaoz U."/>
            <person name="Brodie E.L."/>
            <person name="Williams K.H."/>
            <person name="Hubbard S.S."/>
            <person name="Banfield J.F."/>
        </authorList>
    </citation>
    <scope>NUCLEOTIDE SEQUENCE [LARGE SCALE GENOMIC DNA]</scope>
</reference>
<evidence type="ECO:0000313" key="2">
    <source>
        <dbReference type="EMBL" id="OHA93524.1"/>
    </source>
</evidence>
<comment type="caution">
    <text evidence="2">The sequence shown here is derived from an EMBL/GenBank/DDBJ whole genome shotgun (WGS) entry which is preliminary data.</text>
</comment>
<evidence type="ECO:0000313" key="3">
    <source>
        <dbReference type="Proteomes" id="UP000179264"/>
    </source>
</evidence>
<feature type="compositionally biased region" description="Basic and acidic residues" evidence="1">
    <location>
        <begin position="75"/>
        <end position="90"/>
    </location>
</feature>